<keyword evidence="2" id="KW-0689">Ribosomal protein</keyword>
<dbReference type="Proteomes" id="UP001221413">
    <property type="component" value="Unassembled WGS sequence"/>
</dbReference>
<dbReference type="PANTHER" id="PTHR28041:SF1">
    <property type="entry name" value="LARGE RIBOSOMAL SUBUNIT PROTEIN ML59"/>
    <property type="match status" value="1"/>
</dbReference>
<accession>A0AAD6J460</accession>
<proteinExistence type="predicted"/>
<gene>
    <name evidence="2" type="ORF">Dda_2026</name>
</gene>
<sequence>MTLAADPSQPEELHNRHALPVRVRDNRQLARKKLERPPHLHFEFSAVPINRNVQPLEPVGQQLRPVGIDPPQCLSAKLAVRSSGPQVRHDHKPVRWDDPDFIELGHKAVEHLDERLIFGVGLALVELLAEEFRGNADVVAAGDVDVVVHFDELIDRSDGFLSGVLVQQTEVEALGYALGFGPEGDGVVVDCLEGIDEVVHDPFEGGVHFRVGDWHGDLIHGDVSLFGFEFVRVCDCVQLPFSVVVVEADGPLEPCLLLDAVEDIAEGGDGFEVGVAQVVQEADRDEFLGSYCWAGPNHSHLMTSDLLLPTTPPANLSELEATAAIGPPTTPMAAPQATSAYATLARTLHPRLIRFFKRWPPGTSDTPKLNPFTSTVNPATGKWQDPIYSLRRQADLCKLARKYGVETLLPPTVKSSMSREKRAQEVKKVTAKKVKGQIWERHLMAKYVAIAILFSSEKENWVRLLTGYYRVEKRKQAMLQMPQMIKDWKLAPQGFCVFTERGGNAAFTGKKGFVPLDRWEAWLASPILSGQPLTSPDSYLAALGQSLTDLFDKIQRTYPLITDPSQINLAGPQNRPPDLVTLNLRIIEGVRAIRELEEGPDESEVTDTEADEFGQEIRYTTGGPLLSPIHRVAYDDNGDKEPLETTLSIVDPNFNAELRRRFRDLEIELQLIADAEIELKPDIWTRRIEFPQLIPAFAALIDANATIPDTVPLQDHTALSLWVFNGNALSRDGDRRIVQYNTAARDDLRDAFDALRDAFLFIEQQLGEWLVKVEDMLVFKDRIALVEGHVVELQDFTWAYRKNCEMLFEIIDTGLWLPADLIGAYF</sequence>
<dbReference type="PANTHER" id="PTHR28041">
    <property type="entry name" value="54S RIBOSOMAL PROTEIN L25, MITOCHONDRIAL"/>
    <property type="match status" value="1"/>
</dbReference>
<dbReference type="GO" id="GO:0005762">
    <property type="term" value="C:mitochondrial large ribosomal subunit"/>
    <property type="evidence" value="ECO:0007669"/>
    <property type="project" value="InterPro"/>
</dbReference>
<evidence type="ECO:0000259" key="1">
    <source>
        <dbReference type="Pfam" id="PF18126"/>
    </source>
</evidence>
<name>A0AAD6J460_DREDA</name>
<organism evidence="2 3">
    <name type="scientific">Drechslerella dactyloides</name>
    <name type="common">Nematode-trapping fungus</name>
    <name type="synonym">Arthrobotrys dactyloides</name>
    <dbReference type="NCBI Taxonomy" id="74499"/>
    <lineage>
        <taxon>Eukaryota</taxon>
        <taxon>Fungi</taxon>
        <taxon>Dikarya</taxon>
        <taxon>Ascomycota</taxon>
        <taxon>Pezizomycotina</taxon>
        <taxon>Orbiliomycetes</taxon>
        <taxon>Orbiliales</taxon>
        <taxon>Orbiliaceae</taxon>
        <taxon>Drechslerella</taxon>
    </lineage>
</organism>
<comment type="caution">
    <text evidence="2">The sequence shown here is derived from an EMBL/GenBank/DDBJ whole genome shotgun (WGS) entry which is preliminary data.</text>
</comment>
<keyword evidence="2" id="KW-0687">Ribonucleoprotein</keyword>
<evidence type="ECO:0000313" key="3">
    <source>
        <dbReference type="Proteomes" id="UP001221413"/>
    </source>
</evidence>
<protein>
    <submittedName>
        <fullName evidence="2">54S ribosomal protein L25</fullName>
    </submittedName>
</protein>
<dbReference type="Pfam" id="PF18126">
    <property type="entry name" value="Mitoc_mL59"/>
    <property type="match status" value="1"/>
</dbReference>
<dbReference type="AlphaFoldDB" id="A0AAD6J460"/>
<keyword evidence="3" id="KW-1185">Reference proteome</keyword>
<dbReference type="InterPro" id="IPR040922">
    <property type="entry name" value="Ribosomal_mL59_dom"/>
</dbReference>
<evidence type="ECO:0000313" key="2">
    <source>
        <dbReference type="EMBL" id="KAJ6263462.1"/>
    </source>
</evidence>
<dbReference type="GO" id="GO:0003735">
    <property type="term" value="F:structural constituent of ribosome"/>
    <property type="evidence" value="ECO:0007669"/>
    <property type="project" value="InterPro"/>
</dbReference>
<dbReference type="EMBL" id="JAQGDS010000002">
    <property type="protein sequence ID" value="KAJ6263462.1"/>
    <property type="molecule type" value="Genomic_DNA"/>
</dbReference>
<reference evidence="2" key="1">
    <citation type="submission" date="2023-01" db="EMBL/GenBank/DDBJ databases">
        <title>The chitinases involved in constricting ring structure development in the nematode-trapping fungus Drechslerella dactyloides.</title>
        <authorList>
            <person name="Wang R."/>
            <person name="Zhang L."/>
            <person name="Tang P."/>
            <person name="Li S."/>
            <person name="Liang L."/>
        </authorList>
    </citation>
    <scope>NUCLEOTIDE SEQUENCE</scope>
    <source>
        <strain evidence="2">YMF1.00031</strain>
    </source>
</reference>
<dbReference type="InterPro" id="IPR037507">
    <property type="entry name" value="Ribosomal_mL59"/>
</dbReference>
<feature type="domain" description="Large ribosomal subunit protein mL59" evidence="1">
    <location>
        <begin position="351"/>
        <end position="451"/>
    </location>
</feature>